<evidence type="ECO:0000256" key="1">
    <source>
        <dbReference type="ARBA" id="ARBA00004123"/>
    </source>
</evidence>
<proteinExistence type="predicted"/>
<organism evidence="8 9">
    <name type="scientific">Momordica charantia</name>
    <name type="common">Bitter gourd</name>
    <name type="synonym">Balsam pear</name>
    <dbReference type="NCBI Taxonomy" id="3673"/>
    <lineage>
        <taxon>Eukaryota</taxon>
        <taxon>Viridiplantae</taxon>
        <taxon>Streptophyta</taxon>
        <taxon>Embryophyta</taxon>
        <taxon>Tracheophyta</taxon>
        <taxon>Spermatophyta</taxon>
        <taxon>Magnoliopsida</taxon>
        <taxon>eudicotyledons</taxon>
        <taxon>Gunneridae</taxon>
        <taxon>Pentapetalae</taxon>
        <taxon>rosids</taxon>
        <taxon>fabids</taxon>
        <taxon>Cucurbitales</taxon>
        <taxon>Cucurbitaceae</taxon>
        <taxon>Momordiceae</taxon>
        <taxon>Momordica</taxon>
    </lineage>
</organism>
<gene>
    <name evidence="9" type="primary">LOC111019470</name>
</gene>
<dbReference type="InterPro" id="IPR044822">
    <property type="entry name" value="Myb_DNA-bind_4"/>
</dbReference>
<keyword evidence="2" id="KW-0805">Transcription regulation</keyword>
<keyword evidence="4" id="KW-0804">Transcription</keyword>
<dbReference type="Proteomes" id="UP000504603">
    <property type="component" value="Unplaced"/>
</dbReference>
<dbReference type="KEGG" id="mcha:111019470"/>
<name>A0A6J1DF09_MOMCH</name>
<dbReference type="CDD" id="cd12203">
    <property type="entry name" value="GT1"/>
    <property type="match status" value="1"/>
</dbReference>
<dbReference type="FunFam" id="1.10.10.60:FF:000032">
    <property type="entry name" value="Zinc finger and SCAN domain-containing 20"/>
    <property type="match status" value="1"/>
</dbReference>
<dbReference type="Gene3D" id="1.10.10.60">
    <property type="entry name" value="Homeodomain-like"/>
    <property type="match status" value="1"/>
</dbReference>
<dbReference type="PROSITE" id="PS50090">
    <property type="entry name" value="MYB_LIKE"/>
    <property type="match status" value="1"/>
</dbReference>
<dbReference type="InterPro" id="IPR001005">
    <property type="entry name" value="SANT/Myb"/>
</dbReference>
<keyword evidence="5" id="KW-0539">Nucleus</keyword>
<evidence type="ECO:0000256" key="5">
    <source>
        <dbReference type="ARBA" id="ARBA00023242"/>
    </source>
</evidence>
<comment type="subcellular location">
    <subcellularLocation>
        <location evidence="1">Nucleus</location>
    </subcellularLocation>
</comment>
<reference evidence="9" key="1">
    <citation type="submission" date="2025-08" db="UniProtKB">
        <authorList>
            <consortium name="RefSeq"/>
        </authorList>
    </citation>
    <scope>IDENTIFICATION</scope>
    <source>
        <strain evidence="9">OHB3-1</strain>
    </source>
</reference>
<accession>A0A6J1DF09</accession>
<evidence type="ECO:0000259" key="7">
    <source>
        <dbReference type="PROSITE" id="PS50090"/>
    </source>
</evidence>
<evidence type="ECO:0000313" key="9">
    <source>
        <dbReference type="RefSeq" id="XP_022151556.1"/>
    </source>
</evidence>
<dbReference type="Pfam" id="PF13837">
    <property type="entry name" value="Myb_DNA-bind_4"/>
    <property type="match status" value="1"/>
</dbReference>
<evidence type="ECO:0000313" key="8">
    <source>
        <dbReference type="Proteomes" id="UP000504603"/>
    </source>
</evidence>
<feature type="domain" description="Myb-like" evidence="7">
    <location>
        <begin position="38"/>
        <end position="95"/>
    </location>
</feature>
<evidence type="ECO:0000256" key="4">
    <source>
        <dbReference type="ARBA" id="ARBA00023163"/>
    </source>
</evidence>
<dbReference type="GeneID" id="111019470"/>
<dbReference type="PANTHER" id="PTHR21654">
    <property type="entry name" value="FI21293P1"/>
    <property type="match status" value="1"/>
</dbReference>
<dbReference type="OrthoDB" id="691673at2759"/>
<keyword evidence="3" id="KW-0238">DNA-binding</keyword>
<dbReference type="GO" id="GO:0006355">
    <property type="term" value="P:regulation of DNA-templated transcription"/>
    <property type="evidence" value="ECO:0007669"/>
    <property type="project" value="UniProtKB-ARBA"/>
</dbReference>
<feature type="region of interest" description="Disordered" evidence="6">
    <location>
        <begin position="142"/>
        <end position="177"/>
    </location>
</feature>
<dbReference type="AlphaFoldDB" id="A0A6J1DF09"/>
<keyword evidence="8" id="KW-1185">Reference proteome</keyword>
<sequence length="283" mass="34345">MEDNYDYDHDRDHRLLPPLRRLQRIGGNAEAAEGRFPPWSVEETKELLWIRAELDRSFSEIKHNRLLWISVAGRMKARGFNRSDEQCKCKWKNLVTRYKGCETMDPKAPKQQFPFYNDLHAIFAARMQRNWWIEAEDQSRGSKRKATEQFSSEDPNDDGGEEGKDDEDKAFTSTRTTKRTIKNGEKWRRAKDEESSNLKEILKIFVKREMEMERQWREAFRVRDEERRLKEMEWRMNMEALERERMMMEMIWREKEDERREREEARAQNRDALISALFNRLVR</sequence>
<dbReference type="GO" id="GO:0003677">
    <property type="term" value="F:DNA binding"/>
    <property type="evidence" value="ECO:0007669"/>
    <property type="project" value="UniProtKB-KW"/>
</dbReference>
<protein>
    <submittedName>
        <fullName evidence="9">Trihelix transcription factor GT-3a-like</fullName>
    </submittedName>
</protein>
<dbReference type="PANTHER" id="PTHR21654:SF66">
    <property type="entry name" value="TRIHELIX TRANSCRIPTION FACTOR GT-3B"/>
    <property type="match status" value="1"/>
</dbReference>
<evidence type="ECO:0000256" key="3">
    <source>
        <dbReference type="ARBA" id="ARBA00023125"/>
    </source>
</evidence>
<evidence type="ECO:0000256" key="6">
    <source>
        <dbReference type="SAM" id="MobiDB-lite"/>
    </source>
</evidence>
<dbReference type="GO" id="GO:0005634">
    <property type="term" value="C:nucleus"/>
    <property type="evidence" value="ECO:0007669"/>
    <property type="project" value="UniProtKB-SubCell"/>
</dbReference>
<evidence type="ECO:0000256" key="2">
    <source>
        <dbReference type="ARBA" id="ARBA00023015"/>
    </source>
</evidence>
<feature type="compositionally biased region" description="Acidic residues" evidence="6">
    <location>
        <begin position="154"/>
        <end position="165"/>
    </location>
</feature>
<dbReference type="RefSeq" id="XP_022151556.1">
    <property type="nucleotide sequence ID" value="XM_022295864.1"/>
</dbReference>